<keyword evidence="3" id="KW-1185">Reference proteome</keyword>
<dbReference type="Pfam" id="PF11706">
    <property type="entry name" value="zf-CGNR"/>
    <property type="match status" value="1"/>
</dbReference>
<dbReference type="Proteomes" id="UP000236754">
    <property type="component" value="Unassembled WGS sequence"/>
</dbReference>
<dbReference type="Gene3D" id="1.10.3300.10">
    <property type="entry name" value="Jann2411-like domain"/>
    <property type="match status" value="1"/>
</dbReference>
<feature type="domain" description="Zinc finger CGNR" evidence="1">
    <location>
        <begin position="134"/>
        <end position="177"/>
    </location>
</feature>
<organism evidence="2 3">
    <name type="scientific">Actinacidiphila yanglinensis</name>
    <dbReference type="NCBI Taxonomy" id="310779"/>
    <lineage>
        <taxon>Bacteria</taxon>
        <taxon>Bacillati</taxon>
        <taxon>Actinomycetota</taxon>
        <taxon>Actinomycetes</taxon>
        <taxon>Kitasatosporales</taxon>
        <taxon>Streptomycetaceae</taxon>
        <taxon>Actinacidiphila</taxon>
    </lineage>
</organism>
<sequence length="186" mass="19739">MADRFRVAAAPGGLRLVQELLNTAAPKARSNSPDLLATPERADAWMHGRGIPAGTVDTAALRSLRDALRAALVHREEGGPAPSAGDGLLEAPIAFRLSPDGSVHTPGASSGVTAVLERVLLAVHDAQLTGAWARLKVCRSPECRVAFWDQSRNTNAVWHDSQTCGNIANLRASRARRKAGEQDNTP</sequence>
<evidence type="ECO:0000259" key="1">
    <source>
        <dbReference type="Pfam" id="PF11706"/>
    </source>
</evidence>
<protein>
    <submittedName>
        <fullName evidence="2">Conserved protein containing a Zn-ribbon-like motif, possibly RNA-binding</fullName>
    </submittedName>
</protein>
<dbReference type="PANTHER" id="PTHR35525:SF3">
    <property type="entry name" value="BLL6575 PROTEIN"/>
    <property type="match status" value="1"/>
</dbReference>
<name>A0A1H5XTY8_9ACTN</name>
<dbReference type="PANTHER" id="PTHR35525">
    <property type="entry name" value="BLL6575 PROTEIN"/>
    <property type="match status" value="1"/>
</dbReference>
<dbReference type="EMBL" id="FNVU01000003">
    <property type="protein sequence ID" value="SEG15249.1"/>
    <property type="molecule type" value="Genomic_DNA"/>
</dbReference>
<dbReference type="Pfam" id="PF07336">
    <property type="entry name" value="ABATE"/>
    <property type="match status" value="1"/>
</dbReference>
<gene>
    <name evidence="2" type="ORF">SAMN05216223_103418</name>
</gene>
<reference evidence="2 3" key="1">
    <citation type="submission" date="2016-10" db="EMBL/GenBank/DDBJ databases">
        <authorList>
            <person name="de Groot N.N."/>
        </authorList>
    </citation>
    <scope>NUCLEOTIDE SEQUENCE [LARGE SCALE GENOMIC DNA]</scope>
    <source>
        <strain evidence="2 3">CGMCC 4.2023</strain>
    </source>
</reference>
<evidence type="ECO:0000313" key="2">
    <source>
        <dbReference type="EMBL" id="SEG15249.1"/>
    </source>
</evidence>
<dbReference type="InterPro" id="IPR021005">
    <property type="entry name" value="Znf_CGNR"/>
</dbReference>
<dbReference type="SUPFAM" id="SSF160904">
    <property type="entry name" value="Jann2411-like"/>
    <property type="match status" value="1"/>
</dbReference>
<dbReference type="InterPro" id="IPR010852">
    <property type="entry name" value="ABATE"/>
</dbReference>
<evidence type="ECO:0000313" key="3">
    <source>
        <dbReference type="Proteomes" id="UP000236754"/>
    </source>
</evidence>
<proteinExistence type="predicted"/>
<accession>A0A1H5XTY8</accession>
<dbReference type="AlphaFoldDB" id="A0A1H5XTY8"/>
<dbReference type="InterPro" id="IPR023286">
    <property type="entry name" value="ABATE_dom_sf"/>
</dbReference>